<gene>
    <name evidence="1" type="ORF">CJ014_20365</name>
</gene>
<dbReference type="AlphaFoldDB" id="A0A2G9WRS9"/>
<dbReference type="EMBL" id="NQVN01000018">
    <property type="protein sequence ID" value="PIO97383.1"/>
    <property type="molecule type" value="Genomic_DNA"/>
</dbReference>
<evidence type="ECO:0000313" key="1">
    <source>
        <dbReference type="EMBL" id="PIO97383.1"/>
    </source>
</evidence>
<sequence>MAGRKREGNRPDRRVWEAAATSLQQRRALLEKVRYVGSANHKLHPGDYGFTPSHNPRPTKSACDALRSILITEASQLFRDGILRGMVSRFEPGGLPKYVWAVDGDGEVYEAKAKPDQESDYHGYRIGEDEMAVRQYVLAEWKKR</sequence>
<comment type="caution">
    <text evidence="1">The sequence shown here is derived from an EMBL/GenBank/DDBJ whole genome shotgun (WGS) entry which is preliminary data.</text>
</comment>
<dbReference type="Proteomes" id="UP000231070">
    <property type="component" value="Unassembled WGS sequence"/>
</dbReference>
<keyword evidence="2" id="KW-1185">Reference proteome</keyword>
<proteinExistence type="predicted"/>
<name>A0A2G9WRS9_9HYPH</name>
<evidence type="ECO:0000313" key="2">
    <source>
        <dbReference type="Proteomes" id="UP000231070"/>
    </source>
</evidence>
<dbReference type="OrthoDB" id="598110at2"/>
<protein>
    <submittedName>
        <fullName evidence="1">Uncharacterized protein</fullName>
    </submittedName>
</protein>
<dbReference type="RefSeq" id="WP_100082341.1">
    <property type="nucleotide sequence ID" value="NZ_NQVN01000018.1"/>
</dbReference>
<organism evidence="1 2">
    <name type="scientific">Pleomorphomonas carboxyditropha</name>
    <dbReference type="NCBI Taxonomy" id="2023338"/>
    <lineage>
        <taxon>Bacteria</taxon>
        <taxon>Pseudomonadati</taxon>
        <taxon>Pseudomonadota</taxon>
        <taxon>Alphaproteobacteria</taxon>
        <taxon>Hyphomicrobiales</taxon>
        <taxon>Pleomorphomonadaceae</taxon>
        <taxon>Pleomorphomonas</taxon>
    </lineage>
</organism>
<accession>A0A2G9WRS9</accession>
<reference evidence="1 2" key="1">
    <citation type="submission" date="2017-08" db="EMBL/GenBank/DDBJ databases">
        <title>Pleomorphomonas carboxidotrophicus sp. nov., a new mesophilic hydrogenogenic carboxidotroph.</title>
        <authorList>
            <person name="Esquivel-Elizondo S."/>
            <person name="Krajmalnik-Brown R."/>
            <person name="Maldonado J."/>
        </authorList>
    </citation>
    <scope>NUCLEOTIDE SEQUENCE [LARGE SCALE GENOMIC DNA]</scope>
    <source>
        <strain evidence="1 2">SVCO-16</strain>
    </source>
</reference>